<dbReference type="GO" id="GO:0006357">
    <property type="term" value="P:regulation of transcription by RNA polymerase II"/>
    <property type="evidence" value="ECO:0007669"/>
    <property type="project" value="TreeGrafter"/>
</dbReference>
<comment type="subcellular location">
    <subcellularLocation>
        <location evidence="1">Nucleus</location>
    </subcellularLocation>
</comment>
<feature type="non-terminal residue" evidence="4">
    <location>
        <position position="1"/>
    </location>
</feature>
<reference evidence="4 5" key="1">
    <citation type="journal article" date="2018" name="Front. Plant Sci.">
        <title>Red Clover (Trifolium pratense) and Zigzag Clover (T. medium) - A Picture of Genomic Similarities and Differences.</title>
        <authorList>
            <person name="Dluhosova J."/>
            <person name="Istvanek J."/>
            <person name="Nedelnik J."/>
            <person name="Repkova J."/>
        </authorList>
    </citation>
    <scope>NUCLEOTIDE SEQUENCE [LARGE SCALE GENOMIC DNA]</scope>
    <source>
        <strain evidence="5">cv. 10/8</strain>
        <tissue evidence="4">Leaf</tissue>
    </source>
</reference>
<dbReference type="PANTHER" id="PTHR21689:SF5">
    <property type="entry name" value="PROTEIN ALWAYS EARLY 1-RELATED"/>
    <property type="match status" value="1"/>
</dbReference>
<organism evidence="4 5">
    <name type="scientific">Trifolium medium</name>
    <dbReference type="NCBI Taxonomy" id="97028"/>
    <lineage>
        <taxon>Eukaryota</taxon>
        <taxon>Viridiplantae</taxon>
        <taxon>Streptophyta</taxon>
        <taxon>Embryophyta</taxon>
        <taxon>Tracheophyta</taxon>
        <taxon>Spermatophyta</taxon>
        <taxon>Magnoliopsida</taxon>
        <taxon>eudicotyledons</taxon>
        <taxon>Gunneridae</taxon>
        <taxon>Pentapetalae</taxon>
        <taxon>rosids</taxon>
        <taxon>fabids</taxon>
        <taxon>Fabales</taxon>
        <taxon>Fabaceae</taxon>
        <taxon>Papilionoideae</taxon>
        <taxon>50 kb inversion clade</taxon>
        <taxon>NPAAA clade</taxon>
        <taxon>Hologalegina</taxon>
        <taxon>IRL clade</taxon>
        <taxon>Trifolieae</taxon>
        <taxon>Trifolium</taxon>
    </lineage>
</organism>
<proteinExistence type="predicted"/>
<evidence type="ECO:0000313" key="5">
    <source>
        <dbReference type="Proteomes" id="UP000265520"/>
    </source>
</evidence>
<evidence type="ECO:0000256" key="2">
    <source>
        <dbReference type="ARBA" id="ARBA00023242"/>
    </source>
</evidence>
<evidence type="ECO:0000313" key="4">
    <source>
        <dbReference type="EMBL" id="MCI03075.1"/>
    </source>
</evidence>
<comment type="caution">
    <text evidence="4">The sequence shown here is derived from an EMBL/GenBank/DDBJ whole genome shotgun (WGS) entry which is preliminary data.</text>
</comment>
<dbReference type="GO" id="GO:0051726">
    <property type="term" value="P:regulation of cell cycle"/>
    <property type="evidence" value="ECO:0007669"/>
    <property type="project" value="TreeGrafter"/>
</dbReference>
<dbReference type="GO" id="GO:0003677">
    <property type="term" value="F:DNA binding"/>
    <property type="evidence" value="ECO:0007669"/>
    <property type="project" value="TreeGrafter"/>
</dbReference>
<accession>A0A392NX72</accession>
<protein>
    <submittedName>
        <fullName evidence="4">Protein always early 2-like</fullName>
    </submittedName>
</protein>
<dbReference type="PANTHER" id="PTHR21689">
    <property type="entry name" value="LIN-9"/>
    <property type="match status" value="1"/>
</dbReference>
<dbReference type="GO" id="GO:0006351">
    <property type="term" value="P:DNA-templated transcription"/>
    <property type="evidence" value="ECO:0007669"/>
    <property type="project" value="InterPro"/>
</dbReference>
<keyword evidence="5" id="KW-1185">Reference proteome</keyword>
<dbReference type="SMART" id="SM01135">
    <property type="entry name" value="DIRP"/>
    <property type="match status" value="1"/>
</dbReference>
<name>A0A392NX72_9FABA</name>
<dbReference type="Pfam" id="PF06584">
    <property type="entry name" value="DIRP"/>
    <property type="match status" value="1"/>
</dbReference>
<sequence length="156" mass="18608">EKLSSCLSSYLVRRWFTFEWFYSALDYPWFAKREFVEYLNHVGLGNIPRLTRVEWSVIKSSLGKPRRFSEHFLHEERQKLEQYRDSVRKHYSELRAGIRDGLPTDLARPLYVGQRVIAIHPKTREIHDGSVLTVDHDKCRIQFDRPELGVEFIMVL</sequence>
<evidence type="ECO:0000259" key="3">
    <source>
        <dbReference type="SMART" id="SM01135"/>
    </source>
</evidence>
<feature type="domain" description="DIRP" evidence="3">
    <location>
        <begin position="21"/>
        <end position="122"/>
    </location>
</feature>
<dbReference type="InterPro" id="IPR010561">
    <property type="entry name" value="LIN-9/ALY1"/>
</dbReference>
<dbReference type="GO" id="GO:0005654">
    <property type="term" value="C:nucleoplasm"/>
    <property type="evidence" value="ECO:0007669"/>
    <property type="project" value="TreeGrafter"/>
</dbReference>
<dbReference type="Proteomes" id="UP000265520">
    <property type="component" value="Unassembled WGS sequence"/>
</dbReference>
<dbReference type="AlphaFoldDB" id="A0A392NX72"/>
<dbReference type="EMBL" id="LXQA010051122">
    <property type="protein sequence ID" value="MCI03075.1"/>
    <property type="molecule type" value="Genomic_DNA"/>
</dbReference>
<keyword evidence="2" id="KW-0539">Nucleus</keyword>
<evidence type="ECO:0000256" key="1">
    <source>
        <dbReference type="ARBA" id="ARBA00004123"/>
    </source>
</evidence>
<dbReference type="GO" id="GO:0017053">
    <property type="term" value="C:transcription repressor complex"/>
    <property type="evidence" value="ECO:0007669"/>
    <property type="project" value="InterPro"/>
</dbReference>
<dbReference type="InterPro" id="IPR033471">
    <property type="entry name" value="DIRP"/>
</dbReference>